<gene>
    <name evidence="2" type="ORF">FWILDA_LOCUS14360</name>
</gene>
<evidence type="ECO:0000256" key="1">
    <source>
        <dbReference type="SAM" id="MobiDB-lite"/>
    </source>
</evidence>
<keyword evidence="3" id="KW-1185">Reference proteome</keyword>
<feature type="non-terminal residue" evidence="2">
    <location>
        <position position="111"/>
    </location>
</feature>
<feature type="region of interest" description="Disordered" evidence="1">
    <location>
        <begin position="41"/>
        <end position="67"/>
    </location>
</feature>
<protein>
    <submittedName>
        <fullName evidence="2">2994_t:CDS:1</fullName>
    </submittedName>
</protein>
<proteinExistence type="predicted"/>
<dbReference type="AlphaFoldDB" id="A0A9W4WZ39"/>
<organism evidence="2 3">
    <name type="scientific">Funneliformis geosporum</name>
    <dbReference type="NCBI Taxonomy" id="1117311"/>
    <lineage>
        <taxon>Eukaryota</taxon>
        <taxon>Fungi</taxon>
        <taxon>Fungi incertae sedis</taxon>
        <taxon>Mucoromycota</taxon>
        <taxon>Glomeromycotina</taxon>
        <taxon>Glomeromycetes</taxon>
        <taxon>Glomerales</taxon>
        <taxon>Glomeraceae</taxon>
        <taxon>Funneliformis</taxon>
    </lineage>
</organism>
<dbReference type="Proteomes" id="UP001153678">
    <property type="component" value="Unassembled WGS sequence"/>
</dbReference>
<accession>A0A9W4WZ39</accession>
<evidence type="ECO:0000313" key="2">
    <source>
        <dbReference type="EMBL" id="CAI2190005.1"/>
    </source>
</evidence>
<evidence type="ECO:0000313" key="3">
    <source>
        <dbReference type="Proteomes" id="UP001153678"/>
    </source>
</evidence>
<name>A0A9W4WZ39_9GLOM</name>
<reference evidence="2" key="1">
    <citation type="submission" date="2022-08" db="EMBL/GenBank/DDBJ databases">
        <authorList>
            <person name="Kallberg Y."/>
            <person name="Tangrot J."/>
            <person name="Rosling A."/>
        </authorList>
    </citation>
    <scope>NUCLEOTIDE SEQUENCE</scope>
    <source>
        <strain evidence="2">Wild A</strain>
    </source>
</reference>
<feature type="compositionally biased region" description="Low complexity" evidence="1">
    <location>
        <begin position="41"/>
        <end position="55"/>
    </location>
</feature>
<sequence>MMRKTLNEQIKFLKECLERIEKRKDRKIDLIECILTAEKASKSKALSRSLSRTASNKNDVQSNESKKDHFRLITPDFLTEDVNDDRSITGIIPNHNKKESIDDLFCLYWLK</sequence>
<comment type="caution">
    <text evidence="2">The sequence shown here is derived from an EMBL/GenBank/DDBJ whole genome shotgun (WGS) entry which is preliminary data.</text>
</comment>
<dbReference type="EMBL" id="CAMKVN010006184">
    <property type="protein sequence ID" value="CAI2190005.1"/>
    <property type="molecule type" value="Genomic_DNA"/>
</dbReference>